<dbReference type="GO" id="GO:0006508">
    <property type="term" value="P:proteolysis"/>
    <property type="evidence" value="ECO:0007669"/>
    <property type="project" value="InterPro"/>
</dbReference>
<dbReference type="KEGG" id="dor:Desor_4941"/>
<protein>
    <submittedName>
        <fullName evidence="3">Peptidase A4 family</fullName>
    </submittedName>
</protein>
<proteinExistence type="predicted"/>
<dbReference type="Pfam" id="PF01828">
    <property type="entry name" value="Peptidase_A4"/>
    <property type="match status" value="1"/>
</dbReference>
<dbReference type="AlphaFoldDB" id="G7WJ26"/>
<dbReference type="InterPro" id="IPR000250">
    <property type="entry name" value="Peptidase_G1"/>
</dbReference>
<dbReference type="PATRIC" id="fig|768706.3.peg.5022"/>
<dbReference type="STRING" id="768706.Desor_4941"/>
<gene>
    <name evidence="3" type="ordered locus">Desor_4941</name>
</gene>
<evidence type="ECO:0000313" key="4">
    <source>
        <dbReference type="Proteomes" id="UP000006346"/>
    </source>
</evidence>
<dbReference type="InterPro" id="IPR013320">
    <property type="entry name" value="ConA-like_dom_sf"/>
</dbReference>
<dbReference type="CDD" id="cd13426">
    <property type="entry name" value="Peptidase_G1"/>
    <property type="match status" value="1"/>
</dbReference>
<dbReference type="SUPFAM" id="SSF49899">
    <property type="entry name" value="Concanavalin A-like lectins/glucanases"/>
    <property type="match status" value="1"/>
</dbReference>
<organism evidence="3 4">
    <name type="scientific">Desulfosporosinus orientis (strain ATCC 19365 / DSM 765 / NCIMB 8382 / VKM B-1628 / Singapore I)</name>
    <name type="common">Desulfotomaculum orientis</name>
    <dbReference type="NCBI Taxonomy" id="768706"/>
    <lineage>
        <taxon>Bacteria</taxon>
        <taxon>Bacillati</taxon>
        <taxon>Bacillota</taxon>
        <taxon>Clostridia</taxon>
        <taxon>Eubacteriales</taxon>
        <taxon>Desulfitobacteriaceae</taxon>
        <taxon>Desulfosporosinus</taxon>
    </lineage>
</organism>
<dbReference type="PANTHER" id="PTHR37536:SF1">
    <property type="entry name" value="ASPERGILLOPEPSIN, PUTAITVE (AFU_ORTHOLOGUE AFUA_7G01200)"/>
    <property type="match status" value="1"/>
</dbReference>
<dbReference type="EMBL" id="CP003108">
    <property type="protein sequence ID" value="AET70338.1"/>
    <property type="molecule type" value="Genomic_DNA"/>
</dbReference>
<dbReference type="Proteomes" id="UP000006346">
    <property type="component" value="Chromosome"/>
</dbReference>
<dbReference type="OrthoDB" id="2376230at2"/>
<keyword evidence="4" id="KW-1185">Reference proteome</keyword>
<reference evidence="4" key="1">
    <citation type="submission" date="2011-11" db="EMBL/GenBank/DDBJ databases">
        <title>Complete sequence of Desulfosporosinus orientis DSM 765.</title>
        <authorList>
            <person name="Lucas S."/>
            <person name="Han J."/>
            <person name="Lapidus A."/>
            <person name="Cheng J.-F."/>
            <person name="Goodwin L."/>
            <person name="Pitluck S."/>
            <person name="Peters L."/>
            <person name="Ovchinnikova G."/>
            <person name="Teshima H."/>
            <person name="Detter J.C."/>
            <person name="Han C."/>
            <person name="Tapia R."/>
            <person name="Land M."/>
            <person name="Hauser L."/>
            <person name="Kyrpides N."/>
            <person name="Ivanova N."/>
            <person name="Pagani I."/>
            <person name="Pester M."/>
            <person name="Spring S."/>
            <person name="Ollivier B."/>
            <person name="Rattei T."/>
            <person name="Klenk H.-P."/>
            <person name="Wagner M."/>
            <person name="Loy A."/>
            <person name="Woyke T."/>
        </authorList>
    </citation>
    <scope>NUCLEOTIDE SEQUENCE [LARGE SCALE GENOMIC DNA]</scope>
    <source>
        <strain evidence="4">ATCC 19365 / DSM 765 / NCIMB 8382 / VKM B-1628</strain>
    </source>
</reference>
<sequence length="338" mass="36093">MKGEKEFAMKIRFYKLHIVLLAVLITLSASSLGVPNDIYLRGFSHKSMPFPEISQQTTSSTAAEASVSLPENTQVSSNWAGYIVTPSFSGDPYNSVSGTWTVPNITASQEDALAAQWIGLGGVLSSDLLQMGTIEQIQNGEPVADVFWEQLPSAAQTIMTVPIGATITASISKATDSTWNLSFTVNGETPTQTIPSVTLDESYAQGIGTSAEWISEDPSNANGQLYPLADMGTVQYQDAMANDNPINDSTNTVQPVALVSRNGSVLITPSELGADGQSFSTSVIAANTQINTNSNTNTNTNTNPTPYPGINTRLPQGPRPFGNERSSLNWRGISSYNR</sequence>
<evidence type="ECO:0000256" key="2">
    <source>
        <dbReference type="SAM" id="MobiDB-lite"/>
    </source>
</evidence>
<dbReference type="eggNOG" id="ENOG50335JC">
    <property type="taxonomic scope" value="Bacteria"/>
</dbReference>
<dbReference type="GO" id="GO:0070007">
    <property type="term" value="F:glutamic-type endopeptidase activity"/>
    <property type="evidence" value="ECO:0007669"/>
    <property type="project" value="InterPro"/>
</dbReference>
<evidence type="ECO:0000313" key="3">
    <source>
        <dbReference type="EMBL" id="AET70338.1"/>
    </source>
</evidence>
<feature type="active site" description="Proton acceptor" evidence="1">
    <location>
        <position position="216"/>
    </location>
</feature>
<dbReference type="HOGENOM" id="CLU_865210_0_0_9"/>
<feature type="region of interest" description="Disordered" evidence="2">
    <location>
        <begin position="291"/>
        <end position="338"/>
    </location>
</feature>
<name>G7WJ26_DESOD</name>
<accession>G7WJ26</accession>
<dbReference type="Gene3D" id="2.60.120.700">
    <property type="entry name" value="Peptidase G1"/>
    <property type="match status" value="1"/>
</dbReference>
<feature type="compositionally biased region" description="Polar residues" evidence="2">
    <location>
        <begin position="324"/>
        <end position="338"/>
    </location>
</feature>
<dbReference type="InterPro" id="IPR038656">
    <property type="entry name" value="Peptidase_G1_sf"/>
</dbReference>
<reference evidence="3 4" key="2">
    <citation type="journal article" date="2012" name="J. Bacteriol.">
        <title>Complete genome sequences of Desulfosporosinus orientis DSM765T, Desulfosporosinus youngiae DSM17734T, Desulfosporosinus meridiei DSM13257T, and Desulfosporosinus acidiphilus DSM22704T.</title>
        <authorList>
            <person name="Pester M."/>
            <person name="Brambilla E."/>
            <person name="Alazard D."/>
            <person name="Rattei T."/>
            <person name="Weinmaier T."/>
            <person name="Han J."/>
            <person name="Lucas S."/>
            <person name="Lapidus A."/>
            <person name="Cheng J.F."/>
            <person name="Goodwin L."/>
            <person name="Pitluck S."/>
            <person name="Peters L."/>
            <person name="Ovchinnikova G."/>
            <person name="Teshima H."/>
            <person name="Detter J.C."/>
            <person name="Han C.S."/>
            <person name="Tapia R."/>
            <person name="Land M.L."/>
            <person name="Hauser L."/>
            <person name="Kyrpides N.C."/>
            <person name="Ivanova N.N."/>
            <person name="Pagani I."/>
            <person name="Huntmann M."/>
            <person name="Wei C.L."/>
            <person name="Davenport K.W."/>
            <person name="Daligault H."/>
            <person name="Chain P.S."/>
            <person name="Chen A."/>
            <person name="Mavromatis K."/>
            <person name="Markowitz V."/>
            <person name="Szeto E."/>
            <person name="Mikhailova N."/>
            <person name="Pati A."/>
            <person name="Wagner M."/>
            <person name="Woyke T."/>
            <person name="Ollivier B."/>
            <person name="Klenk H.P."/>
            <person name="Spring S."/>
            <person name="Loy A."/>
        </authorList>
    </citation>
    <scope>NUCLEOTIDE SEQUENCE [LARGE SCALE GENOMIC DNA]</scope>
    <source>
        <strain evidence="4">ATCC 19365 / DSM 765 / NCIMB 8382 / VKM B-1628</strain>
    </source>
</reference>
<feature type="compositionally biased region" description="Low complexity" evidence="2">
    <location>
        <begin position="291"/>
        <end position="312"/>
    </location>
</feature>
<dbReference type="PANTHER" id="PTHR37536">
    <property type="entry name" value="PUTATIVE (AFU_ORTHOLOGUE AFUA_3G02970)-RELATED"/>
    <property type="match status" value="1"/>
</dbReference>
<evidence type="ECO:0000256" key="1">
    <source>
        <dbReference type="PIRSR" id="PIRSR600250-50"/>
    </source>
</evidence>